<feature type="coiled-coil region" evidence="1">
    <location>
        <begin position="402"/>
        <end position="429"/>
    </location>
</feature>
<keyword evidence="5" id="KW-1185">Reference proteome</keyword>
<keyword evidence="3" id="KW-0812">Transmembrane</keyword>
<evidence type="ECO:0008006" key="6">
    <source>
        <dbReference type="Google" id="ProtNLM"/>
    </source>
</evidence>
<protein>
    <recommendedName>
        <fullName evidence="6">Flp pilus-assembly TadG-like N-terminal domain-containing protein</fullName>
    </recommendedName>
</protein>
<proteinExistence type="predicted"/>
<evidence type="ECO:0000256" key="1">
    <source>
        <dbReference type="SAM" id="Coils"/>
    </source>
</evidence>
<evidence type="ECO:0000256" key="2">
    <source>
        <dbReference type="SAM" id="MobiDB-lite"/>
    </source>
</evidence>
<feature type="transmembrane region" description="Helical" evidence="3">
    <location>
        <begin position="12"/>
        <end position="31"/>
    </location>
</feature>
<dbReference type="RefSeq" id="WP_330958463.1">
    <property type="nucleotide sequence ID" value="NZ_JAZGJQ010000007.1"/>
</dbReference>
<keyword evidence="3" id="KW-1133">Transmembrane helix</keyword>
<feature type="compositionally biased region" description="Acidic residues" evidence="2">
    <location>
        <begin position="176"/>
        <end position="185"/>
    </location>
</feature>
<comment type="caution">
    <text evidence="4">The sequence shown here is derived from an EMBL/GenBank/DDBJ whole genome shotgun (WGS) entry which is preliminary data.</text>
</comment>
<gene>
    <name evidence="4" type="ORF">VXJ25_06840</name>
</gene>
<evidence type="ECO:0000313" key="5">
    <source>
        <dbReference type="Proteomes" id="UP001332931"/>
    </source>
</evidence>
<feature type="transmembrane region" description="Helical" evidence="3">
    <location>
        <begin position="70"/>
        <end position="92"/>
    </location>
</feature>
<feature type="region of interest" description="Disordered" evidence="2">
    <location>
        <begin position="175"/>
        <end position="197"/>
    </location>
</feature>
<name>A0ABU7RAR3_9ACTN</name>
<sequence length="669" mass="70034">MGLFVADDGGYTTVAVAVALLVSLSLVFCLATAEWVGSRSADVQQVADATALAGENSVAAFCTVAQVLDACVLSLGLVGVVVCAVGLIVAAVPGAQAVSARVMGFGHDVMDARRRFARSAASGLRRLEATLPYLVVVNSASVVGANSGHGGPELAGCAIPFPQESMTDFSALDAEVTSDEMEEDAERLRDASRRRDEAKARADAARERGWRADCVDDPSCLHERASSLAGLSPVQNPCYAAPELWNFGVPISRSRSYYAARLALEGPEGAGVEEMTDSAARQRFYSFALREMWSASFSETPEGEVSLSLPELPKNSAEMRQTSLYEEASWPCTAQASGVTLHSSLACPGADGPLVGFGSLASLESGSLLECPVCRMGVGDLGRVAAISSRATNGYEYYWAIVVEASREYQVARNEQVAAEREMREIGAEGSKAFQQALDQLAVPRPRLCPPGAWGAVSVVFRRGGTGAPSELVGAFTRGVELPPGAAMSAACLAPEESTDGSNLLSHVLDGLRGRGFALGDLVYDVTGLWGRLLVSYGSAYDSASDAISGFLDDVDGVFGGTVGAWIKGRIEGVVSRAALEPADMRLRKPVLVGTQEVFDRAGVDGAAKARELVNALPAAGSGEDVARALGLWLVDEAKARAFEVAELPVPGTELSIPLTVDLSRLGGR</sequence>
<accession>A0ABU7RAR3</accession>
<evidence type="ECO:0000256" key="3">
    <source>
        <dbReference type="SAM" id="Phobius"/>
    </source>
</evidence>
<dbReference type="EMBL" id="JAZGJQ010000007">
    <property type="protein sequence ID" value="MEE6147694.1"/>
    <property type="molecule type" value="Genomic_DNA"/>
</dbReference>
<feature type="compositionally biased region" description="Basic and acidic residues" evidence="2">
    <location>
        <begin position="186"/>
        <end position="197"/>
    </location>
</feature>
<keyword evidence="3" id="KW-0472">Membrane</keyword>
<reference evidence="4 5" key="1">
    <citation type="submission" date="2024-01" db="EMBL/GenBank/DDBJ databases">
        <title>Description of Olsenella sp. nov., isolated from pig feces.</title>
        <authorList>
            <person name="Chang Y.-H."/>
        </authorList>
    </citation>
    <scope>NUCLEOTIDE SEQUENCE [LARGE SCALE GENOMIC DNA]</scope>
    <source>
        <strain evidence="4 5">YH-ols2223</strain>
    </source>
</reference>
<dbReference type="Proteomes" id="UP001332931">
    <property type="component" value="Unassembled WGS sequence"/>
</dbReference>
<keyword evidence="1" id="KW-0175">Coiled coil</keyword>
<organism evidence="4 5">
    <name type="scientific">Olsenella absiana</name>
    <dbReference type="NCBI Taxonomy" id="3115222"/>
    <lineage>
        <taxon>Bacteria</taxon>
        <taxon>Bacillati</taxon>
        <taxon>Actinomycetota</taxon>
        <taxon>Coriobacteriia</taxon>
        <taxon>Coriobacteriales</taxon>
        <taxon>Atopobiaceae</taxon>
        <taxon>Olsenella</taxon>
    </lineage>
</organism>
<evidence type="ECO:0000313" key="4">
    <source>
        <dbReference type="EMBL" id="MEE6147694.1"/>
    </source>
</evidence>